<proteinExistence type="predicted"/>
<evidence type="ECO:0000313" key="3">
    <source>
        <dbReference type="EMBL" id="HAE8505835.1"/>
    </source>
</evidence>
<reference evidence="2" key="2">
    <citation type="submission" date="2018-07" db="EMBL/GenBank/DDBJ databases">
        <authorList>
            <consortium name="NCBI Pathogen Detection Project"/>
        </authorList>
    </citation>
    <scope>NUCLEOTIDE SEQUENCE</scope>
    <source>
        <strain evidence="1">151-85</strain>
        <strain evidence="2">313-87</strain>
        <strain evidence="3">464-85</strain>
    </source>
</reference>
<dbReference type="RefSeq" id="WP_139818427.1">
    <property type="nucleotide sequence ID" value="NZ_MXLI01000046.1"/>
</dbReference>
<sequence length="142" mass="16180">MRSKLFILLVIIIYGLRYFFTHGELGGKPIYANLQAISEESRYNPPYTMNNPAPPVFIRKAFKYFHSGYDVLGIPTGDSLSPYFWIVTNTHANNDPSSPEDIYYVTSGRGFKLSCGYLNALIEKDNIDLVVEEFLKNRCVLP</sequence>
<evidence type="ECO:0000313" key="2">
    <source>
        <dbReference type="EMBL" id="HAE2992577.1"/>
    </source>
</evidence>
<gene>
    <name evidence="2" type="ORF">GNC47_004736</name>
    <name evidence="1" type="ORF">GND17_004721</name>
    <name evidence="3" type="ORF">GND55_004730</name>
</gene>
<accession>A0A728XZP9</accession>
<dbReference type="EMBL" id="DAARJT010000047">
    <property type="protein sequence ID" value="HAE2718583.1"/>
    <property type="molecule type" value="Genomic_DNA"/>
</dbReference>
<evidence type="ECO:0000313" key="1">
    <source>
        <dbReference type="EMBL" id="HAE2718583.1"/>
    </source>
</evidence>
<dbReference type="EMBL" id="DAARMD010000053">
    <property type="protein sequence ID" value="HAE2992577.1"/>
    <property type="molecule type" value="Genomic_DNA"/>
</dbReference>
<organism evidence="2">
    <name type="scientific">Salmonella enterica subsp. salamae serovar 58:d:z6</name>
    <dbReference type="NCBI Taxonomy" id="41517"/>
    <lineage>
        <taxon>Bacteria</taxon>
        <taxon>Pseudomonadati</taxon>
        <taxon>Pseudomonadota</taxon>
        <taxon>Gammaproteobacteria</taxon>
        <taxon>Enterobacterales</taxon>
        <taxon>Enterobacteriaceae</taxon>
        <taxon>Salmonella</taxon>
    </lineage>
</organism>
<comment type="caution">
    <text evidence="2">The sequence shown here is derived from an EMBL/GenBank/DDBJ whole genome shotgun (WGS) entry which is preliminary data.</text>
</comment>
<protein>
    <submittedName>
        <fullName evidence="2">Uncharacterized protein</fullName>
    </submittedName>
</protein>
<dbReference type="AlphaFoldDB" id="A0A728XZP9"/>
<name>A0A728XZP9_SALER</name>
<reference evidence="2" key="1">
    <citation type="journal article" date="2018" name="Genome Biol.">
        <title>SKESA: strategic k-mer extension for scrupulous assemblies.</title>
        <authorList>
            <person name="Souvorov A."/>
            <person name="Agarwala R."/>
            <person name="Lipman D.J."/>
        </authorList>
    </citation>
    <scope>NUCLEOTIDE SEQUENCE</scope>
    <source>
        <strain evidence="1">151-85</strain>
        <strain evidence="2">313-87</strain>
        <strain evidence="3">464-85</strain>
    </source>
</reference>
<dbReference type="EMBL" id="DAATFF010000056">
    <property type="protein sequence ID" value="HAE8505835.1"/>
    <property type="molecule type" value="Genomic_DNA"/>
</dbReference>